<dbReference type="InterPro" id="IPR000175">
    <property type="entry name" value="Na/ntran_symport"/>
</dbReference>
<dbReference type="SUPFAM" id="SSF161070">
    <property type="entry name" value="SNF-like"/>
    <property type="match status" value="1"/>
</dbReference>
<feature type="transmembrane region" description="Helical" evidence="7">
    <location>
        <begin position="260"/>
        <end position="284"/>
    </location>
</feature>
<dbReference type="PROSITE" id="PS00610">
    <property type="entry name" value="NA_NEUROTRAN_SYMP_1"/>
    <property type="match status" value="1"/>
</dbReference>
<evidence type="ECO:0000256" key="2">
    <source>
        <dbReference type="ARBA" id="ARBA00022448"/>
    </source>
</evidence>
<feature type="transmembrane region" description="Helical" evidence="7">
    <location>
        <begin position="41"/>
        <end position="61"/>
    </location>
</feature>
<feature type="transmembrane region" description="Helical" evidence="7">
    <location>
        <begin position="141"/>
        <end position="165"/>
    </location>
</feature>
<dbReference type="PRINTS" id="PR00176">
    <property type="entry name" value="NANEUSMPORT"/>
</dbReference>
<evidence type="ECO:0000256" key="5">
    <source>
        <dbReference type="ARBA" id="ARBA00023136"/>
    </source>
</evidence>
<reference evidence="8 9" key="1">
    <citation type="journal article" date="2013" name="Genome Announc.">
        <title>Complete Genome Sequence of the Porcine Strain Brachyspira pilosicoli P43/6/78(T.).</title>
        <authorList>
            <person name="Lin C."/>
            <person name="den Bakker H.C."/>
            <person name="Suzuki H."/>
            <person name="Lefebure T."/>
            <person name="Ponnala L."/>
            <person name="Sun Q."/>
            <person name="Stanhope M.J."/>
            <person name="Wiedmann M."/>
            <person name="Duhamel G.E."/>
        </authorList>
    </citation>
    <scope>NUCLEOTIDE SEQUENCE [LARGE SCALE GENOMIC DNA]</scope>
    <source>
        <strain evidence="8 9">P43/6/78</strain>
    </source>
</reference>
<keyword evidence="3 6" id="KW-0812">Transmembrane</keyword>
<feature type="transmembrane region" description="Helical" evidence="7">
    <location>
        <begin position="223"/>
        <end position="248"/>
    </location>
</feature>
<name>A0A3B6VN77_BRAPL</name>
<evidence type="ECO:0000313" key="8">
    <source>
        <dbReference type="EMBL" id="AGA66002.1"/>
    </source>
</evidence>
<keyword evidence="6" id="KW-0769">Symport</keyword>
<evidence type="ECO:0000256" key="3">
    <source>
        <dbReference type="ARBA" id="ARBA00022692"/>
    </source>
</evidence>
<dbReference type="GO" id="GO:0015293">
    <property type="term" value="F:symporter activity"/>
    <property type="evidence" value="ECO:0007669"/>
    <property type="project" value="UniProtKB-KW"/>
</dbReference>
<feature type="transmembrane region" description="Helical" evidence="7">
    <location>
        <begin position="92"/>
        <end position="121"/>
    </location>
</feature>
<dbReference type="GO" id="GO:0016020">
    <property type="term" value="C:membrane"/>
    <property type="evidence" value="ECO:0007669"/>
    <property type="project" value="UniProtKB-SubCell"/>
</dbReference>
<dbReference type="AlphaFoldDB" id="A0A3B6VN77"/>
<feature type="transmembrane region" description="Helical" evidence="7">
    <location>
        <begin position="392"/>
        <end position="414"/>
    </location>
</feature>
<dbReference type="Pfam" id="PF00209">
    <property type="entry name" value="SNF"/>
    <property type="match status" value="2"/>
</dbReference>
<dbReference type="InterPro" id="IPR047218">
    <property type="entry name" value="YocR/YhdH-like"/>
</dbReference>
<dbReference type="CDD" id="cd10336">
    <property type="entry name" value="SLC6sbd_Tyt1-Like"/>
    <property type="match status" value="1"/>
</dbReference>
<evidence type="ECO:0000256" key="4">
    <source>
        <dbReference type="ARBA" id="ARBA00022989"/>
    </source>
</evidence>
<evidence type="ECO:0000256" key="7">
    <source>
        <dbReference type="SAM" id="Phobius"/>
    </source>
</evidence>
<dbReference type="KEGG" id="bpip:BPP43_03540"/>
<organism evidence="8 9">
    <name type="scientific">Brachyspira pilosicoli P43/6/78</name>
    <dbReference type="NCBI Taxonomy" id="1042417"/>
    <lineage>
        <taxon>Bacteria</taxon>
        <taxon>Pseudomonadati</taxon>
        <taxon>Spirochaetota</taxon>
        <taxon>Spirochaetia</taxon>
        <taxon>Brachyspirales</taxon>
        <taxon>Brachyspiraceae</taxon>
        <taxon>Brachyspira</taxon>
    </lineage>
</organism>
<keyword evidence="9" id="KW-1185">Reference proteome</keyword>
<evidence type="ECO:0000256" key="1">
    <source>
        <dbReference type="ARBA" id="ARBA00004141"/>
    </source>
</evidence>
<feature type="transmembrane region" description="Helical" evidence="7">
    <location>
        <begin position="352"/>
        <end position="372"/>
    </location>
</feature>
<feature type="transmembrane region" description="Helical" evidence="7">
    <location>
        <begin position="311"/>
        <end position="332"/>
    </location>
</feature>
<protein>
    <recommendedName>
        <fullName evidence="6">Transporter</fullName>
    </recommendedName>
</protein>
<keyword evidence="5 7" id="KW-0472">Membrane</keyword>
<dbReference type="PROSITE" id="PS50267">
    <property type="entry name" value="NA_NEUROTRAN_SYMP_3"/>
    <property type="match status" value="1"/>
</dbReference>
<feature type="transmembrane region" description="Helical" evidence="7">
    <location>
        <begin position="12"/>
        <end position="29"/>
    </location>
</feature>
<dbReference type="PANTHER" id="PTHR42948:SF1">
    <property type="entry name" value="TRANSPORTER"/>
    <property type="match status" value="1"/>
</dbReference>
<dbReference type="NCBIfam" id="NF037979">
    <property type="entry name" value="Na_transp"/>
    <property type="match status" value="1"/>
</dbReference>
<keyword evidence="2 6" id="KW-0813">Transport</keyword>
<dbReference type="Proteomes" id="UP000010793">
    <property type="component" value="Chromosome"/>
</dbReference>
<dbReference type="GeneID" id="56440809"/>
<evidence type="ECO:0000313" key="9">
    <source>
        <dbReference type="Proteomes" id="UP000010793"/>
    </source>
</evidence>
<feature type="transmembrane region" description="Helical" evidence="7">
    <location>
        <begin position="177"/>
        <end position="198"/>
    </location>
</feature>
<keyword evidence="4 7" id="KW-1133">Transmembrane helix</keyword>
<gene>
    <name evidence="8" type="ORF">BPP43_03540</name>
</gene>
<proteinExistence type="inferred from homology"/>
<accession>A0A3B6VN77</accession>
<comment type="similarity">
    <text evidence="6">Belongs to the sodium:neurotransmitter symporter (SNF) (TC 2.A.22) family.</text>
</comment>
<feature type="transmembrane region" description="Helical" evidence="7">
    <location>
        <begin position="435"/>
        <end position="457"/>
    </location>
</feature>
<sequence>MDTKRERLSSRLGFLLVSAGCAIGLGNIWRFPYITGKYGGAAFVIIYIISLLVVGIPILIMEFSIGRAGQRDIAGSYKVLEKKGHKWHIIGYVQIIGCLILMMFYTTVAGWSIIYSFYMLIGKIDNLSAEGVGELFGATIANPYISVAGLFVTVLLATIICFIGLQKGVEKYSKFMMSSLFVIVVILIIRSITLPNAIEGVKFYLLPDLGKMFNGGIENFFEVVYAAVGQAFFTLGIGIGSMTIFGSYIGKERTITNETLIIVVLDTLIAFLSGLVIFPASFAFGVNPGEGPGLAFVTLPNIFNSMPLSRVWGLLFFVFLSMAALTTVITVFENLIAFTMSEFNLKRNISSVIVGIVVFVLGSTTALGFNVLSFIEPMGKGTSFLDLYDFIVTYNLVELGGVYIIIFCVSKYGWGWNNFIKEADMGMGIKFPQFTRVYITYILPVIIFIIFIINYIVKFS</sequence>
<dbReference type="InterPro" id="IPR037272">
    <property type="entry name" value="SNS_sf"/>
</dbReference>
<dbReference type="EMBL" id="CP002873">
    <property type="protein sequence ID" value="AGA66002.1"/>
    <property type="molecule type" value="Genomic_DNA"/>
</dbReference>
<dbReference type="PANTHER" id="PTHR42948">
    <property type="entry name" value="TRANSPORTER"/>
    <property type="match status" value="1"/>
</dbReference>
<comment type="subcellular location">
    <subcellularLocation>
        <location evidence="1">Membrane</location>
        <topology evidence="1">Multi-pass membrane protein</topology>
    </subcellularLocation>
</comment>
<dbReference type="RefSeq" id="WP_013245185.1">
    <property type="nucleotide sequence ID" value="NC_019908.1"/>
</dbReference>
<evidence type="ECO:0000256" key="6">
    <source>
        <dbReference type="RuleBase" id="RU003732"/>
    </source>
</evidence>